<dbReference type="AlphaFoldDB" id="A0AAJ6BR39"/>
<dbReference type="GO" id="GO:0003677">
    <property type="term" value="F:DNA binding"/>
    <property type="evidence" value="ECO:0007669"/>
    <property type="project" value="InterPro"/>
</dbReference>
<dbReference type="Gene3D" id="1.10.1740.10">
    <property type="match status" value="1"/>
</dbReference>
<evidence type="ECO:0000256" key="4">
    <source>
        <dbReference type="ARBA" id="ARBA00023163"/>
    </source>
</evidence>
<accession>A0AAJ6BR39</accession>
<dbReference type="NCBIfam" id="TIGR02937">
    <property type="entry name" value="sigma70-ECF"/>
    <property type="match status" value="1"/>
</dbReference>
<evidence type="ECO:0000259" key="6">
    <source>
        <dbReference type="Pfam" id="PF08281"/>
    </source>
</evidence>
<dbReference type="KEGG" id="acob:P0Y56_08685"/>
<dbReference type="Gene3D" id="1.10.10.10">
    <property type="entry name" value="Winged helix-like DNA-binding domain superfamily/Winged helix DNA-binding domain"/>
    <property type="match status" value="1"/>
</dbReference>
<evidence type="ECO:0000256" key="3">
    <source>
        <dbReference type="ARBA" id="ARBA00023082"/>
    </source>
</evidence>
<feature type="domain" description="RNA polymerase sigma factor 70 region 4 type 2" evidence="6">
    <location>
        <begin position="122"/>
        <end position="172"/>
    </location>
</feature>
<evidence type="ECO:0000259" key="5">
    <source>
        <dbReference type="Pfam" id="PF04542"/>
    </source>
</evidence>
<dbReference type="Pfam" id="PF08281">
    <property type="entry name" value="Sigma70_r4_2"/>
    <property type="match status" value="1"/>
</dbReference>
<dbReference type="SUPFAM" id="SSF88659">
    <property type="entry name" value="Sigma3 and sigma4 domains of RNA polymerase sigma factors"/>
    <property type="match status" value="1"/>
</dbReference>
<dbReference type="PANTHER" id="PTHR43133:SF63">
    <property type="entry name" value="RNA POLYMERASE SIGMA FACTOR FECI-RELATED"/>
    <property type="match status" value="1"/>
</dbReference>
<dbReference type="InterPro" id="IPR036388">
    <property type="entry name" value="WH-like_DNA-bd_sf"/>
</dbReference>
<sequence>MSSAPNRLETSLLEPSEPDRSALLRTLVEVRADLVHFLARRLTCRSTAEDIAQDVFLRLSSLPVAARHPRALIFRTASNLAFNHRRDEKRQAEIRATMIAPAESAVEERTPEREAIALDLLRRLARELAHWPERTREVFILNRYDGLNQREIAERLHLSSTSIERHMARAIRNIAALAAKGGW</sequence>
<dbReference type="InterPro" id="IPR014284">
    <property type="entry name" value="RNA_pol_sigma-70_dom"/>
</dbReference>
<dbReference type="EMBL" id="CP119316">
    <property type="protein sequence ID" value="WEK48353.1"/>
    <property type="molecule type" value="Genomic_DNA"/>
</dbReference>
<dbReference type="PANTHER" id="PTHR43133">
    <property type="entry name" value="RNA POLYMERASE ECF-TYPE SIGMA FACTO"/>
    <property type="match status" value="1"/>
</dbReference>
<proteinExistence type="inferred from homology"/>
<evidence type="ECO:0000313" key="8">
    <source>
        <dbReference type="Proteomes" id="UP001218362"/>
    </source>
</evidence>
<reference evidence="7" key="1">
    <citation type="submission" date="2023-03" db="EMBL/GenBank/DDBJ databases">
        <title>Andean soil-derived lignocellulolytic bacterial consortium as a source of novel taxa and putative plastic-active enzymes.</title>
        <authorList>
            <person name="Diaz-Garcia L."/>
            <person name="Chuvochina M."/>
            <person name="Feuerriegel G."/>
            <person name="Bunk B."/>
            <person name="Sproer C."/>
            <person name="Streit W.R."/>
            <person name="Rodriguez L.M."/>
            <person name="Overmann J."/>
            <person name="Jimenez D.J."/>
        </authorList>
    </citation>
    <scope>NUCLEOTIDE SEQUENCE</scope>
    <source>
        <strain evidence="7">MAG 26</strain>
    </source>
</reference>
<dbReference type="InterPro" id="IPR013325">
    <property type="entry name" value="RNA_pol_sigma_r2"/>
</dbReference>
<evidence type="ECO:0000256" key="2">
    <source>
        <dbReference type="ARBA" id="ARBA00023015"/>
    </source>
</evidence>
<dbReference type="Pfam" id="PF04542">
    <property type="entry name" value="Sigma70_r2"/>
    <property type="match status" value="1"/>
</dbReference>
<evidence type="ECO:0000313" key="7">
    <source>
        <dbReference type="EMBL" id="WEK48353.1"/>
    </source>
</evidence>
<keyword evidence="4" id="KW-0804">Transcription</keyword>
<name>A0AAJ6BR39_9SPHN</name>
<evidence type="ECO:0000256" key="1">
    <source>
        <dbReference type="ARBA" id="ARBA00010641"/>
    </source>
</evidence>
<keyword evidence="3" id="KW-0731">Sigma factor</keyword>
<dbReference type="InterPro" id="IPR039425">
    <property type="entry name" value="RNA_pol_sigma-70-like"/>
</dbReference>
<dbReference type="GO" id="GO:0006352">
    <property type="term" value="P:DNA-templated transcription initiation"/>
    <property type="evidence" value="ECO:0007669"/>
    <property type="project" value="InterPro"/>
</dbReference>
<dbReference type="InterPro" id="IPR013324">
    <property type="entry name" value="RNA_pol_sigma_r3/r4-like"/>
</dbReference>
<dbReference type="GO" id="GO:0016987">
    <property type="term" value="F:sigma factor activity"/>
    <property type="evidence" value="ECO:0007669"/>
    <property type="project" value="UniProtKB-KW"/>
</dbReference>
<feature type="domain" description="RNA polymerase sigma-70 region 2" evidence="5">
    <location>
        <begin position="32"/>
        <end position="90"/>
    </location>
</feature>
<dbReference type="Proteomes" id="UP001218362">
    <property type="component" value="Chromosome"/>
</dbReference>
<dbReference type="InterPro" id="IPR013249">
    <property type="entry name" value="RNA_pol_sigma70_r4_t2"/>
</dbReference>
<keyword evidence="2" id="KW-0805">Transcription regulation</keyword>
<organism evidence="7 8">
    <name type="scientific">Candidatus Andeanibacterium colombiense</name>
    <dbReference type="NCBI Taxonomy" id="3121345"/>
    <lineage>
        <taxon>Bacteria</taxon>
        <taxon>Pseudomonadati</taxon>
        <taxon>Pseudomonadota</taxon>
        <taxon>Alphaproteobacteria</taxon>
        <taxon>Sphingomonadales</taxon>
        <taxon>Sphingomonadaceae</taxon>
        <taxon>Candidatus Andeanibacterium</taxon>
    </lineage>
</organism>
<dbReference type="InterPro" id="IPR007627">
    <property type="entry name" value="RNA_pol_sigma70_r2"/>
</dbReference>
<dbReference type="SUPFAM" id="SSF88946">
    <property type="entry name" value="Sigma2 domain of RNA polymerase sigma factors"/>
    <property type="match status" value="1"/>
</dbReference>
<protein>
    <submittedName>
        <fullName evidence="7">Sigma-70 family RNA polymerase sigma factor</fullName>
    </submittedName>
</protein>
<comment type="similarity">
    <text evidence="1">Belongs to the sigma-70 factor family. ECF subfamily.</text>
</comment>
<gene>
    <name evidence="7" type="ORF">P0Y56_08685</name>
</gene>